<dbReference type="InterPro" id="IPR008928">
    <property type="entry name" value="6-hairpin_glycosidase_sf"/>
</dbReference>
<dbReference type="Pfam" id="PF03632">
    <property type="entry name" value="Glyco_hydro_65m"/>
    <property type="match status" value="1"/>
</dbReference>
<keyword evidence="9" id="KW-0378">Hydrolase</keyword>
<comment type="similarity">
    <text evidence="1">Belongs to the glycosyl hydrolase 65 family.</text>
</comment>
<evidence type="ECO:0000259" key="7">
    <source>
        <dbReference type="Pfam" id="PF03633"/>
    </source>
</evidence>
<evidence type="ECO:0000256" key="3">
    <source>
        <dbReference type="ARBA" id="ARBA00022679"/>
    </source>
</evidence>
<evidence type="ECO:0000256" key="2">
    <source>
        <dbReference type="ARBA" id="ARBA00022676"/>
    </source>
</evidence>
<organism evidence="9 10">
    <name type="scientific">Paenibacillus spiritus</name>
    <dbReference type="NCBI Taxonomy" id="2496557"/>
    <lineage>
        <taxon>Bacteria</taxon>
        <taxon>Bacillati</taxon>
        <taxon>Bacillota</taxon>
        <taxon>Bacilli</taxon>
        <taxon>Bacillales</taxon>
        <taxon>Paenibacillaceae</taxon>
        <taxon>Paenibacillus</taxon>
    </lineage>
</organism>
<keyword evidence="2" id="KW-0328">Glycosyltransferase</keyword>
<evidence type="ECO:0000259" key="6">
    <source>
        <dbReference type="Pfam" id="PF03632"/>
    </source>
</evidence>
<dbReference type="Gene3D" id="1.50.10.10">
    <property type="match status" value="1"/>
</dbReference>
<dbReference type="InterPro" id="IPR005196">
    <property type="entry name" value="Glyco_hydro_65_N"/>
</dbReference>
<dbReference type="GO" id="GO:0005975">
    <property type="term" value="P:carbohydrate metabolic process"/>
    <property type="evidence" value="ECO:0007669"/>
    <property type="project" value="InterPro"/>
</dbReference>
<dbReference type="AlphaFoldDB" id="A0A5J5GCN3"/>
<dbReference type="PANTHER" id="PTHR11051">
    <property type="entry name" value="GLYCOSYL HYDROLASE-RELATED"/>
    <property type="match status" value="1"/>
</dbReference>
<proteinExistence type="inferred from homology"/>
<dbReference type="OrthoDB" id="9758855at2"/>
<dbReference type="Pfam" id="PF03633">
    <property type="entry name" value="Glyco_hydro_65C"/>
    <property type="match status" value="1"/>
</dbReference>
<dbReference type="GO" id="GO:0016757">
    <property type="term" value="F:glycosyltransferase activity"/>
    <property type="evidence" value="ECO:0007669"/>
    <property type="project" value="UniProtKB-KW"/>
</dbReference>
<feature type="domain" description="Glycoside hydrolase family 65 C-terminal" evidence="7">
    <location>
        <begin position="709"/>
        <end position="770"/>
    </location>
</feature>
<sequence length="788" mass="89187">MKPYIHPEPLYPYRDWTLEEERYEDEENQRSESLFAIGNGYIGMRGNLEEGYHGERGTSVSGNYLNGFYDAEPIVYPEGAYGFAVVNQAMLNVADAKIIGLSVEGETFHLNTGTVLAYKRTLDMRRGILRREVDWESPEGRRVRLTLTRLAAFGNKHLAAIRYEAKALNFDGTLTFASAVDGTIARPLNTEGDPRLGAGGGLPSLLPEGMEHGGAFSWVRQRTRHTRFVLLTTMSHELSAPPGFERSRTAAEQRLTEEFRVPLRSGETAVLTKYIAYHTSRDYPEEELLPRAEALHRMAVREGFEPLLAAQKAYLDDFWKRADIEIEGDPALQQGIRFNAFQLLQSVGRDGVTNIGAKGLTGEGYEGHYFWDTEMYMMPFFTFTMPEIARKLLEFRYHTLDKARERAGIMAQKGALYPWRTIAGEENSSYFPAGTAQAHINADIAYAIRQYVLATGDTAFLVNQGAEMLFETSRFWADLGHFNPARGGAFCIDAVTGPDEYTAIVNNNAYTNLMVRSQLEYAADTADLLRESYPKEYERLAEAIGLTEEEPRLWREGAARMFIPREEKLGIIAQDDTFLTKKRWDFENTPADKYPLLLHYHPLVIYRHQVLKQADVVLALFLLGEQFTREEKVRNYAYYEPLTTHDSSLSPCIHSIVAAEVGELESAYGYFDRTVRMDLDDINRNAKDGLHTAAMAGSWMSIVHGFGGLRLPGGQLSFRPRLPSQWQSCRFRISFRGCLLEVRIGREETDYTLLEGEELELRHGDRPVVLKAAERPSMALPSMEPPAE</sequence>
<evidence type="ECO:0000256" key="4">
    <source>
        <dbReference type="PIRSR" id="PIRSR036289-50"/>
    </source>
</evidence>
<feature type="binding site" evidence="5">
    <location>
        <begin position="612"/>
        <end position="613"/>
    </location>
    <ligand>
        <name>substrate</name>
    </ligand>
</feature>
<dbReference type="SUPFAM" id="SSF74650">
    <property type="entry name" value="Galactose mutarotase-like"/>
    <property type="match status" value="1"/>
</dbReference>
<dbReference type="InterPro" id="IPR012341">
    <property type="entry name" value="6hp_glycosidase-like_sf"/>
</dbReference>
<feature type="domain" description="Glycoside hydrolase family 65 N-terminal" evidence="8">
    <location>
        <begin position="20"/>
        <end position="281"/>
    </location>
</feature>
<dbReference type="Pfam" id="PF03636">
    <property type="entry name" value="Glyco_hydro_65N"/>
    <property type="match status" value="1"/>
</dbReference>
<reference evidence="9 10" key="1">
    <citation type="submission" date="2019-09" db="EMBL/GenBank/DDBJ databases">
        <title>Bacillus ochoae sp. nov., Paenibacillus whitsoniae sp. nov., Paenibacillus spiritus sp. nov. Isolated from the Mars Exploration Rover during spacecraft assembly.</title>
        <authorList>
            <person name="Seuylemezian A."/>
            <person name="Vaishampayan P."/>
        </authorList>
    </citation>
    <scope>NUCLEOTIDE SEQUENCE [LARGE SCALE GENOMIC DNA]</scope>
    <source>
        <strain evidence="9 10">MER_111</strain>
    </source>
</reference>
<dbReference type="InterPro" id="IPR011013">
    <property type="entry name" value="Gal_mutarotase_sf_dom"/>
</dbReference>
<evidence type="ECO:0000313" key="9">
    <source>
        <dbReference type="EMBL" id="KAA9005926.1"/>
    </source>
</evidence>
<dbReference type="GO" id="GO:0004553">
    <property type="term" value="F:hydrolase activity, hydrolyzing O-glycosyl compounds"/>
    <property type="evidence" value="ECO:0007669"/>
    <property type="project" value="TreeGrafter"/>
</dbReference>
<evidence type="ECO:0000256" key="1">
    <source>
        <dbReference type="ARBA" id="ARBA00006768"/>
    </source>
</evidence>
<dbReference type="Gene3D" id="2.70.98.40">
    <property type="entry name" value="Glycoside hydrolase, family 65, N-terminal domain"/>
    <property type="match status" value="1"/>
</dbReference>
<keyword evidence="3" id="KW-0808">Transferase</keyword>
<gene>
    <name evidence="9" type="ORF">F4V43_07155</name>
</gene>
<dbReference type="SUPFAM" id="SSF48208">
    <property type="entry name" value="Six-hairpin glycosidases"/>
    <property type="match status" value="1"/>
</dbReference>
<feature type="active site" description="Proton donor" evidence="4">
    <location>
        <position position="500"/>
    </location>
</feature>
<dbReference type="EMBL" id="VYKK01000007">
    <property type="protein sequence ID" value="KAA9005926.1"/>
    <property type="molecule type" value="Genomic_DNA"/>
</dbReference>
<dbReference type="InterPro" id="IPR017045">
    <property type="entry name" value="Malt_Pase/Glycosyl_Hdrlase"/>
</dbReference>
<evidence type="ECO:0000259" key="8">
    <source>
        <dbReference type="Pfam" id="PF03636"/>
    </source>
</evidence>
<keyword evidence="10" id="KW-1185">Reference proteome</keyword>
<comment type="caution">
    <text evidence="9">The sequence shown here is derived from an EMBL/GenBank/DDBJ whole genome shotgun (WGS) entry which is preliminary data.</text>
</comment>
<feature type="domain" description="Glycoside hydrolase family 65 central catalytic" evidence="6">
    <location>
        <begin position="337"/>
        <end position="700"/>
    </location>
</feature>
<protein>
    <submittedName>
        <fullName evidence="9">Glycoside hydrolase family 65 protein</fullName>
    </submittedName>
</protein>
<accession>A0A5J5GCN3</accession>
<dbReference type="InterPro" id="IPR005194">
    <property type="entry name" value="Glyco_hydro_65_C"/>
</dbReference>
<dbReference type="InterPro" id="IPR037018">
    <property type="entry name" value="GH65_N"/>
</dbReference>
<evidence type="ECO:0000313" key="10">
    <source>
        <dbReference type="Proteomes" id="UP000367750"/>
    </source>
</evidence>
<dbReference type="GO" id="GO:0030246">
    <property type="term" value="F:carbohydrate binding"/>
    <property type="evidence" value="ECO:0007669"/>
    <property type="project" value="InterPro"/>
</dbReference>
<feature type="binding site" evidence="5">
    <location>
        <begin position="371"/>
        <end position="372"/>
    </location>
    <ligand>
        <name>substrate</name>
    </ligand>
</feature>
<dbReference type="Gene3D" id="2.60.420.10">
    <property type="entry name" value="Maltose phosphorylase, domain 3"/>
    <property type="match status" value="1"/>
</dbReference>
<dbReference type="PANTHER" id="PTHR11051:SF8">
    <property type="entry name" value="PROTEIN-GLUCOSYLGALACTOSYLHYDROXYLYSINE GLUCOSIDASE"/>
    <property type="match status" value="1"/>
</dbReference>
<evidence type="ECO:0000256" key="5">
    <source>
        <dbReference type="PIRSR" id="PIRSR036289-51"/>
    </source>
</evidence>
<dbReference type="Proteomes" id="UP000367750">
    <property type="component" value="Unassembled WGS sequence"/>
</dbReference>
<name>A0A5J5GCN3_9BACL</name>
<dbReference type="InterPro" id="IPR005195">
    <property type="entry name" value="Glyco_hydro_65_M"/>
</dbReference>
<dbReference type="PIRSF" id="PIRSF036289">
    <property type="entry name" value="Glycosyl_hydrolase_malt_phosph"/>
    <property type="match status" value="1"/>
</dbReference>